<dbReference type="AlphaFoldDB" id="G5SWV6"/>
<evidence type="ECO:0000313" key="2">
    <source>
        <dbReference type="Proteomes" id="UP000003598"/>
    </source>
</evidence>
<keyword evidence="2" id="KW-1185">Reference proteome</keyword>
<gene>
    <name evidence="1" type="ORF">HMPREF9441_03879</name>
</gene>
<dbReference type="Proteomes" id="UP000003598">
    <property type="component" value="Unassembled WGS sequence"/>
</dbReference>
<name>G5SWV6_9BACT</name>
<dbReference type="HOGENOM" id="CLU_2618810_0_0_10"/>
<evidence type="ECO:0000313" key="1">
    <source>
        <dbReference type="EMBL" id="EHG98337.1"/>
    </source>
</evidence>
<dbReference type="STRING" id="762968.HMPREF9441_03879"/>
<accession>G5SWV6</accession>
<protein>
    <submittedName>
        <fullName evidence="1">Uncharacterized protein</fullName>
    </submittedName>
</protein>
<comment type="caution">
    <text evidence="1">The sequence shown here is derived from an EMBL/GenBank/DDBJ whole genome shotgun (WGS) entry which is preliminary data.</text>
</comment>
<sequence length="78" mass="8921">MPFCRKAGRLGRMVYRSGKAQGRFRELFDSCQMYVETSVLALGRPFSVHLFPFLGRFWAFSHTAFPHSAPDDFSLSAE</sequence>
<reference evidence="1 2" key="1">
    <citation type="submission" date="2011-03" db="EMBL/GenBank/DDBJ databases">
        <authorList>
            <person name="Weinstock G."/>
            <person name="Sodergren E."/>
            <person name="Clifton S."/>
            <person name="Fulton L."/>
            <person name="Fulton B."/>
            <person name="Courtney L."/>
            <person name="Fronick C."/>
            <person name="Harrison M."/>
            <person name="Strong C."/>
            <person name="Farmer C."/>
            <person name="Delahaunty K."/>
            <person name="Markovic C."/>
            <person name="Hall O."/>
            <person name="Minx P."/>
            <person name="Tomlinson C."/>
            <person name="Mitreva M."/>
            <person name="Hou S."/>
            <person name="Chen J."/>
            <person name="Wollam A."/>
            <person name="Pepin K.H."/>
            <person name="Johnson M."/>
            <person name="Bhonagiri V."/>
            <person name="Zhang X."/>
            <person name="Suruliraj S."/>
            <person name="Warren W."/>
            <person name="Chinwalla A."/>
            <person name="Mardis E.R."/>
            <person name="Wilson R.K."/>
        </authorList>
    </citation>
    <scope>NUCLEOTIDE SEQUENCE [LARGE SCALE GENOMIC DNA]</scope>
    <source>
        <strain evidence="1 2">YIT 11840</strain>
    </source>
</reference>
<dbReference type="EMBL" id="AFFY01000098">
    <property type="protein sequence ID" value="EHG98337.1"/>
    <property type="molecule type" value="Genomic_DNA"/>
</dbReference>
<organism evidence="1 2">
    <name type="scientific">Paraprevotella clara YIT 11840</name>
    <dbReference type="NCBI Taxonomy" id="762968"/>
    <lineage>
        <taxon>Bacteria</taxon>
        <taxon>Pseudomonadati</taxon>
        <taxon>Bacteroidota</taxon>
        <taxon>Bacteroidia</taxon>
        <taxon>Bacteroidales</taxon>
        <taxon>Prevotellaceae</taxon>
        <taxon>Paraprevotella</taxon>
    </lineage>
</organism>
<proteinExistence type="predicted"/>